<accession>A0A8S8XAJ8</accession>
<organism evidence="2 3">
    <name type="scientific">Roseiterribacter gracilis</name>
    <dbReference type="NCBI Taxonomy" id="2812848"/>
    <lineage>
        <taxon>Bacteria</taxon>
        <taxon>Pseudomonadati</taxon>
        <taxon>Pseudomonadota</taxon>
        <taxon>Alphaproteobacteria</taxon>
        <taxon>Rhodospirillales</taxon>
        <taxon>Roseiterribacteraceae</taxon>
        <taxon>Roseiterribacter</taxon>
    </lineage>
</organism>
<gene>
    <name evidence="2" type="ORF">TMPK1_04030</name>
</gene>
<evidence type="ECO:0000313" key="3">
    <source>
        <dbReference type="Proteomes" id="UP000681075"/>
    </source>
</evidence>
<dbReference type="PROSITE" id="PS51257">
    <property type="entry name" value="PROKAR_LIPOPROTEIN"/>
    <property type="match status" value="1"/>
</dbReference>
<name>A0A8S8XAJ8_9PROT</name>
<dbReference type="Proteomes" id="UP000681075">
    <property type="component" value="Unassembled WGS sequence"/>
</dbReference>
<feature type="signal peptide" evidence="1">
    <location>
        <begin position="1"/>
        <end position="21"/>
    </location>
</feature>
<evidence type="ECO:0000256" key="1">
    <source>
        <dbReference type="SAM" id="SignalP"/>
    </source>
</evidence>
<keyword evidence="1" id="KW-0732">Signal</keyword>
<protein>
    <recommendedName>
        <fullName evidence="4">DUF4136 domain-containing protein</fullName>
    </recommendedName>
</protein>
<evidence type="ECO:0000313" key="2">
    <source>
        <dbReference type="EMBL" id="GIL38166.1"/>
    </source>
</evidence>
<proteinExistence type="predicted"/>
<sequence length="143" mass="15966">MRRPIAHAVVFALGGVLSGCASLQPLAPVYQDAVFVDRWWMQDAQTGRKADVDYFIRAIPDPAKANGVMLQEVLRRNDWGSSRLRWIKGVCPSAGPVFFRLLNHQSDQVEARGNGANTNLLREEFRAELEAVLAPCWTEQEGT</sequence>
<dbReference type="AlphaFoldDB" id="A0A8S8XAJ8"/>
<evidence type="ECO:0008006" key="4">
    <source>
        <dbReference type="Google" id="ProtNLM"/>
    </source>
</evidence>
<dbReference type="RefSeq" id="WP_420241129.1">
    <property type="nucleotide sequence ID" value="NZ_BOPV01000001.1"/>
</dbReference>
<comment type="caution">
    <text evidence="2">The sequence shown here is derived from an EMBL/GenBank/DDBJ whole genome shotgun (WGS) entry which is preliminary data.</text>
</comment>
<feature type="chain" id="PRO_5035868103" description="DUF4136 domain-containing protein" evidence="1">
    <location>
        <begin position="22"/>
        <end position="143"/>
    </location>
</feature>
<reference evidence="2" key="1">
    <citation type="submission" date="2021-02" db="EMBL/GenBank/DDBJ databases">
        <title>Genome sequence of Rhodospirillales sp. strain TMPK1 isolated from soil.</title>
        <authorList>
            <person name="Nakai R."/>
            <person name="Kusada H."/>
            <person name="Tamaki H."/>
        </authorList>
    </citation>
    <scope>NUCLEOTIDE SEQUENCE</scope>
    <source>
        <strain evidence="2">TMPK1</strain>
    </source>
</reference>
<dbReference type="EMBL" id="BOPV01000001">
    <property type="protein sequence ID" value="GIL38166.1"/>
    <property type="molecule type" value="Genomic_DNA"/>
</dbReference>
<keyword evidence="3" id="KW-1185">Reference proteome</keyword>